<dbReference type="CDD" id="cd02859">
    <property type="entry name" value="E_set_AMPKbeta_like_N"/>
    <property type="match status" value="1"/>
</dbReference>
<feature type="compositionally biased region" description="Basic and acidic residues" evidence="1">
    <location>
        <begin position="536"/>
        <end position="545"/>
    </location>
</feature>
<feature type="compositionally biased region" description="Pro residues" evidence="1">
    <location>
        <begin position="648"/>
        <end position="659"/>
    </location>
</feature>
<dbReference type="OrthoDB" id="5873279at2759"/>
<proteinExistence type="predicted"/>
<feature type="compositionally biased region" description="Low complexity" evidence="1">
    <location>
        <begin position="670"/>
        <end position="681"/>
    </location>
</feature>
<feature type="domain" description="AMP-activated protein kinase glycogen-binding" evidence="2">
    <location>
        <begin position="35"/>
        <end position="102"/>
    </location>
</feature>
<dbReference type="AlphaFoldDB" id="A0A9P7GN42"/>
<feature type="region of interest" description="Disordered" evidence="1">
    <location>
        <begin position="174"/>
        <end position="195"/>
    </location>
</feature>
<feature type="compositionally biased region" description="Basic and acidic residues" evidence="1">
    <location>
        <begin position="267"/>
        <end position="276"/>
    </location>
</feature>
<feature type="region of interest" description="Disordered" evidence="1">
    <location>
        <begin position="333"/>
        <end position="397"/>
    </location>
</feature>
<dbReference type="InterPro" id="IPR032640">
    <property type="entry name" value="AMPK1_CBM"/>
</dbReference>
<feature type="compositionally biased region" description="Basic and acidic residues" evidence="1">
    <location>
        <begin position="699"/>
        <end position="712"/>
    </location>
</feature>
<dbReference type="EMBL" id="JABCKI010000076">
    <property type="protein sequence ID" value="KAG5653091.1"/>
    <property type="molecule type" value="Genomic_DNA"/>
</dbReference>
<evidence type="ECO:0000259" key="2">
    <source>
        <dbReference type="Pfam" id="PF16561"/>
    </source>
</evidence>
<reference evidence="3" key="2">
    <citation type="submission" date="2021-10" db="EMBL/GenBank/DDBJ databases">
        <title>Phylogenomics reveals ancestral predisposition of the termite-cultivated fungus Termitomyces towards a domesticated lifestyle.</title>
        <authorList>
            <person name="Auxier B."/>
            <person name="Grum-Grzhimaylo A."/>
            <person name="Cardenas M.E."/>
            <person name="Lodge J.D."/>
            <person name="Laessoe T."/>
            <person name="Pedersen O."/>
            <person name="Smith M.E."/>
            <person name="Kuyper T.W."/>
            <person name="Franco-Molano E.A."/>
            <person name="Baroni T.J."/>
            <person name="Aanen D.K."/>
        </authorList>
    </citation>
    <scope>NUCLEOTIDE SEQUENCE</scope>
    <source>
        <strain evidence="3">D49</strain>
    </source>
</reference>
<dbReference type="InterPro" id="IPR014756">
    <property type="entry name" value="Ig_E-set"/>
</dbReference>
<reference evidence="3" key="1">
    <citation type="submission" date="2021-02" db="EMBL/GenBank/DDBJ databases">
        <authorList>
            <person name="Nieuwenhuis M."/>
            <person name="Van De Peppel L.J.J."/>
        </authorList>
    </citation>
    <scope>NUCLEOTIDE SEQUENCE</scope>
    <source>
        <strain evidence="3">D49</strain>
    </source>
</reference>
<name>A0A9P7GN42_9AGAR</name>
<dbReference type="Proteomes" id="UP000717328">
    <property type="component" value="Unassembled WGS sequence"/>
</dbReference>
<organism evidence="3 4">
    <name type="scientific">Sphagnurus paluster</name>
    <dbReference type="NCBI Taxonomy" id="117069"/>
    <lineage>
        <taxon>Eukaryota</taxon>
        <taxon>Fungi</taxon>
        <taxon>Dikarya</taxon>
        <taxon>Basidiomycota</taxon>
        <taxon>Agaricomycotina</taxon>
        <taxon>Agaricomycetes</taxon>
        <taxon>Agaricomycetidae</taxon>
        <taxon>Agaricales</taxon>
        <taxon>Tricholomatineae</taxon>
        <taxon>Lyophyllaceae</taxon>
        <taxon>Sphagnurus</taxon>
    </lineage>
</organism>
<accession>A0A9P7GN42</accession>
<evidence type="ECO:0000256" key="1">
    <source>
        <dbReference type="SAM" id="MobiDB-lite"/>
    </source>
</evidence>
<protein>
    <recommendedName>
        <fullName evidence="2">AMP-activated protein kinase glycogen-binding domain-containing protein</fullName>
    </recommendedName>
</protein>
<keyword evidence="4" id="KW-1185">Reference proteome</keyword>
<gene>
    <name evidence="3" type="ORF">H0H81_002390</name>
</gene>
<dbReference type="InterPro" id="IPR013783">
    <property type="entry name" value="Ig-like_fold"/>
</dbReference>
<feature type="compositionally biased region" description="Polar residues" evidence="1">
    <location>
        <begin position="619"/>
        <end position="642"/>
    </location>
</feature>
<evidence type="ECO:0000313" key="4">
    <source>
        <dbReference type="Proteomes" id="UP000717328"/>
    </source>
</evidence>
<comment type="caution">
    <text evidence="3">The sequence shown here is derived from an EMBL/GenBank/DDBJ whole genome shotgun (WGS) entry which is preliminary data.</text>
</comment>
<dbReference type="Pfam" id="PF16561">
    <property type="entry name" value="AMPK1_CBM"/>
    <property type="match status" value="1"/>
</dbReference>
<feature type="region of interest" description="Disordered" evidence="1">
    <location>
        <begin position="433"/>
        <end position="712"/>
    </location>
</feature>
<sequence length="712" mass="74791">MTTSQHEVLFKWQVHPLLFISVITHVPSRPSTDPSEVIVAGDFNQWARTYRLKKGPDGFVGSTHVPWGSTTSYKYIVDGTWLVHPAYPTRYDGAWNLNNVYSAPPAPPTAGKDLDATRKRTSNWRLVVDLADTVVARDGTTSALEYVASGIGAAIHGVVGVDPVNGEKLAVPTSLPTAETDDGPTPSTSVGASAGAEAPVIVESPSTGPAPAPTLATVPTPSRALSSTPEPIPQIAPLVPITIVRVNAPENNTIPREPSILVRAPAPEKDQEKHAEGNGNGHSNVYVNGNGYGNGNGNEYSNGHANGNGHPPVLQQHDSDLAPIESVLAVPEPTPHAEETETDDTLASSPSADEMPIPQRNPAADHEPEHLPIDTPQVRTPDSGLDPSSVTVPGSTHGGAAAAAAAILAAGVAEDQVDYTSTHVLADVVQEAESAPAPMAEPSKESEEAVPASATLLEDSETAKEYEIVAQPPAPLEEELTKEAQDFAEPTAPVQESAQAPQPVADIQHPSVEEPGLISVMEAAPASTTITAQPEGEAKVEKESEIVAEPSPPTQEPKSVTELEPTPVAEPESAPIVAKEPADEPESIIRDALPVPQAQPLPVEESTPSADVKPILSPEQVNGTSDVIPATTSTTNERSNNGHVEPIPSFPTPPVTPPRAKPRPQEVKLPDSPLSSPSSSPAGTMQRKKKRSLFGKIRHIFDSDKDKAKAKK</sequence>
<dbReference type="Gene3D" id="2.60.40.10">
    <property type="entry name" value="Immunoglobulins"/>
    <property type="match status" value="1"/>
</dbReference>
<dbReference type="SUPFAM" id="SSF81296">
    <property type="entry name" value="E set domains"/>
    <property type="match status" value="1"/>
</dbReference>
<evidence type="ECO:0000313" key="3">
    <source>
        <dbReference type="EMBL" id="KAG5653091.1"/>
    </source>
</evidence>
<feature type="region of interest" description="Disordered" evidence="1">
    <location>
        <begin position="267"/>
        <end position="317"/>
    </location>
</feature>
<feature type="compositionally biased region" description="Basic and acidic residues" evidence="1">
    <location>
        <begin position="363"/>
        <end position="372"/>
    </location>
</feature>
<feature type="compositionally biased region" description="Basic residues" evidence="1">
    <location>
        <begin position="686"/>
        <end position="698"/>
    </location>
</feature>